<keyword evidence="2" id="KW-1185">Reference proteome</keyword>
<reference evidence="1 2" key="1">
    <citation type="submission" date="2020-07" db="EMBL/GenBank/DDBJ databases">
        <title>Sequencing the genomes of 1000 actinobacteria strains.</title>
        <authorList>
            <person name="Klenk H.-P."/>
        </authorList>
    </citation>
    <scope>NUCLEOTIDE SEQUENCE [LARGE SCALE GENOMIC DNA]</scope>
    <source>
        <strain evidence="1 2">DSM 104006</strain>
    </source>
</reference>
<gene>
    <name evidence="1" type="ORF">HNR02_004719</name>
</gene>
<evidence type="ECO:0000313" key="2">
    <source>
        <dbReference type="Proteomes" id="UP000549616"/>
    </source>
</evidence>
<dbReference type="GO" id="GO:0003824">
    <property type="term" value="F:catalytic activity"/>
    <property type="evidence" value="ECO:0007669"/>
    <property type="project" value="InterPro"/>
</dbReference>
<evidence type="ECO:0000313" key="1">
    <source>
        <dbReference type="EMBL" id="NYI91396.1"/>
    </source>
</evidence>
<dbReference type="RefSeq" id="WP_179775287.1">
    <property type="nucleotide sequence ID" value="NZ_JACCFK010000001.1"/>
</dbReference>
<sequence>MEPVDQRLREALRVQFAERDTLMRRGAVALGWKVGASRRERLGGSVIGHLTSATRLRSGDEYRPGPGEATYADAEVAVAIAPGGVIAGYGVALELCDLAGTDEPAVIVARNVFHRAFALGPFAPELTAPVGQLLLDGRLAAEAPVPADLSSRVERVAELLAAMSEELRTGETIITGSVVQVAVAPGQEVRAGFPGLGQARTVRARTSPPGR</sequence>
<organism evidence="1 2">
    <name type="scientific">Amycolatopsis endophytica</name>
    <dbReference type="NCBI Taxonomy" id="860233"/>
    <lineage>
        <taxon>Bacteria</taxon>
        <taxon>Bacillati</taxon>
        <taxon>Actinomycetota</taxon>
        <taxon>Actinomycetes</taxon>
        <taxon>Pseudonocardiales</taxon>
        <taxon>Pseudonocardiaceae</taxon>
        <taxon>Amycolatopsis</taxon>
    </lineage>
</organism>
<name>A0A853BAG0_9PSEU</name>
<protein>
    <recommendedName>
        <fullName evidence="3">2-keto-4-pentenoate hydratase</fullName>
    </recommendedName>
</protein>
<dbReference type="EMBL" id="JACCFK010000001">
    <property type="protein sequence ID" value="NYI91396.1"/>
    <property type="molecule type" value="Genomic_DNA"/>
</dbReference>
<proteinExistence type="predicted"/>
<dbReference type="SUPFAM" id="SSF56529">
    <property type="entry name" value="FAH"/>
    <property type="match status" value="1"/>
</dbReference>
<dbReference type="AlphaFoldDB" id="A0A853BAG0"/>
<dbReference type="InterPro" id="IPR036663">
    <property type="entry name" value="Fumarylacetoacetase_C_sf"/>
</dbReference>
<dbReference type="Gene3D" id="3.90.850.10">
    <property type="entry name" value="Fumarylacetoacetase-like, C-terminal domain"/>
    <property type="match status" value="1"/>
</dbReference>
<comment type="caution">
    <text evidence="1">The sequence shown here is derived from an EMBL/GenBank/DDBJ whole genome shotgun (WGS) entry which is preliminary data.</text>
</comment>
<dbReference type="Proteomes" id="UP000549616">
    <property type="component" value="Unassembled WGS sequence"/>
</dbReference>
<evidence type="ECO:0008006" key="3">
    <source>
        <dbReference type="Google" id="ProtNLM"/>
    </source>
</evidence>
<accession>A0A853BAG0</accession>